<keyword evidence="2" id="KW-1185">Reference proteome</keyword>
<protein>
    <submittedName>
        <fullName evidence="1">Uncharacterized protein</fullName>
    </submittedName>
</protein>
<dbReference type="KEGG" id="acad:UA74_18450"/>
<organism evidence="1 2">
    <name type="scientific">Actinoalloteichus fjordicus</name>
    <dbReference type="NCBI Taxonomy" id="1612552"/>
    <lineage>
        <taxon>Bacteria</taxon>
        <taxon>Bacillati</taxon>
        <taxon>Actinomycetota</taxon>
        <taxon>Actinomycetes</taxon>
        <taxon>Pseudonocardiales</taxon>
        <taxon>Pseudonocardiaceae</taxon>
        <taxon>Actinoalloteichus</taxon>
    </lineage>
</organism>
<accession>A0AAC9LD93</accession>
<dbReference type="EMBL" id="CP016076">
    <property type="protein sequence ID" value="APU15718.1"/>
    <property type="molecule type" value="Genomic_DNA"/>
</dbReference>
<evidence type="ECO:0000313" key="1">
    <source>
        <dbReference type="EMBL" id="APU15718.1"/>
    </source>
</evidence>
<name>A0AAC9LD93_9PSEU</name>
<sequence length="119" mass="12601">MAVPVDSRSGRPESLVLVADRRSRSVTLAIRGHGLASVTVDSLGVLLGAVATERPSAAIAITVVGRDHRAWRLHVAVLGPQAVLTLASGAARLPWRIPRRAELASALTRTVHHLTGEPR</sequence>
<dbReference type="AlphaFoldDB" id="A0AAC9LD93"/>
<dbReference type="Proteomes" id="UP000185511">
    <property type="component" value="Chromosome"/>
</dbReference>
<proteinExistence type="predicted"/>
<reference evidence="2" key="1">
    <citation type="submission" date="2016-06" db="EMBL/GenBank/DDBJ databases">
        <title>Complete genome sequence of Actinoalloteichus fjordicus DSM 46855 (=ADI127-17), type strain of the new species Actinoalloteichus fjordicus.</title>
        <authorList>
            <person name="Ruckert C."/>
            <person name="Nouioui I."/>
            <person name="Willmese J."/>
            <person name="van Wezel G."/>
            <person name="Klenk H.-P."/>
            <person name="Kalinowski J."/>
            <person name="Zotchev S.B."/>
        </authorList>
    </citation>
    <scope>NUCLEOTIDE SEQUENCE [LARGE SCALE GENOMIC DNA]</scope>
    <source>
        <strain evidence="2">ADI127-7</strain>
    </source>
</reference>
<gene>
    <name evidence="1" type="ORF">UA74_18450</name>
</gene>
<evidence type="ECO:0000313" key="2">
    <source>
        <dbReference type="Proteomes" id="UP000185511"/>
    </source>
</evidence>